<gene>
    <name evidence="1" type="ORF">QWZ14_20505</name>
</gene>
<dbReference type="EMBL" id="JAUFPN010000182">
    <property type="protein sequence ID" value="MDN3566764.1"/>
    <property type="molecule type" value="Genomic_DNA"/>
</dbReference>
<reference evidence="2" key="1">
    <citation type="journal article" date="2019" name="Int. J. Syst. Evol. Microbiol.">
        <title>The Global Catalogue of Microorganisms (GCM) 10K type strain sequencing project: providing services to taxonomists for standard genome sequencing and annotation.</title>
        <authorList>
            <consortium name="The Broad Institute Genomics Platform"/>
            <consortium name="The Broad Institute Genome Sequencing Center for Infectious Disease"/>
            <person name="Wu L."/>
            <person name="Ma J."/>
        </authorList>
    </citation>
    <scope>NUCLEOTIDE SEQUENCE [LARGE SCALE GENOMIC DNA]</scope>
    <source>
        <strain evidence="2">CECT 7131</strain>
    </source>
</reference>
<keyword evidence="2" id="KW-1185">Reference proteome</keyword>
<dbReference type="RefSeq" id="WP_290318717.1">
    <property type="nucleotide sequence ID" value="NZ_JAUFPN010000182.1"/>
</dbReference>
<dbReference type="Proteomes" id="UP001529369">
    <property type="component" value="Unassembled WGS sequence"/>
</dbReference>
<sequence>MDHKFWRVEFTKKLWTSLHMHRIGEFWQAPACKLTLAERHDMSKRMRIERAAG</sequence>
<proteinExistence type="predicted"/>
<organism evidence="1 2">
    <name type="scientific">Paeniroseomonas aquatica</name>
    <dbReference type="NCBI Taxonomy" id="373043"/>
    <lineage>
        <taxon>Bacteria</taxon>
        <taxon>Pseudomonadati</taxon>
        <taxon>Pseudomonadota</taxon>
        <taxon>Alphaproteobacteria</taxon>
        <taxon>Acetobacterales</taxon>
        <taxon>Acetobacteraceae</taxon>
        <taxon>Paeniroseomonas</taxon>
    </lineage>
</organism>
<evidence type="ECO:0000313" key="1">
    <source>
        <dbReference type="EMBL" id="MDN3566764.1"/>
    </source>
</evidence>
<protein>
    <submittedName>
        <fullName evidence="1">Uncharacterized protein</fullName>
    </submittedName>
</protein>
<comment type="caution">
    <text evidence="1">The sequence shown here is derived from an EMBL/GenBank/DDBJ whole genome shotgun (WGS) entry which is preliminary data.</text>
</comment>
<name>A0ABT8AAL7_9PROT</name>
<accession>A0ABT8AAL7</accession>
<evidence type="ECO:0000313" key="2">
    <source>
        <dbReference type="Proteomes" id="UP001529369"/>
    </source>
</evidence>